<dbReference type="EMBL" id="PGOL01001595">
    <property type="protein sequence ID" value="PKI56562.1"/>
    <property type="molecule type" value="Genomic_DNA"/>
</dbReference>
<dbReference type="AlphaFoldDB" id="A0A2I0JJX9"/>
<reference evidence="1 2" key="1">
    <citation type="submission" date="2017-11" db="EMBL/GenBank/DDBJ databases">
        <title>De-novo sequencing of pomegranate (Punica granatum L.) genome.</title>
        <authorList>
            <person name="Akparov Z."/>
            <person name="Amiraslanov A."/>
            <person name="Hajiyeva S."/>
            <person name="Abbasov M."/>
            <person name="Kaur K."/>
            <person name="Hamwieh A."/>
            <person name="Solovyev V."/>
            <person name="Salamov A."/>
            <person name="Braich B."/>
            <person name="Kosarev P."/>
            <person name="Mahmoud A."/>
            <person name="Hajiyev E."/>
            <person name="Babayeva S."/>
            <person name="Izzatullayeva V."/>
            <person name="Mammadov A."/>
            <person name="Mammadov A."/>
            <person name="Sharifova S."/>
            <person name="Ojaghi J."/>
            <person name="Eynullazada K."/>
            <person name="Bayramov B."/>
            <person name="Abdulazimova A."/>
            <person name="Shahmuradov I."/>
        </authorList>
    </citation>
    <scope>NUCLEOTIDE SEQUENCE [LARGE SCALE GENOMIC DNA]</scope>
    <source>
        <strain evidence="2">cv. AG2017</strain>
        <tissue evidence="1">Leaf</tissue>
    </source>
</reference>
<evidence type="ECO:0000313" key="1">
    <source>
        <dbReference type="EMBL" id="PKI56562.1"/>
    </source>
</evidence>
<keyword evidence="2" id="KW-1185">Reference proteome</keyword>
<evidence type="ECO:0000313" key="2">
    <source>
        <dbReference type="Proteomes" id="UP000233551"/>
    </source>
</evidence>
<gene>
    <name evidence="1" type="ORF">CRG98_023088</name>
</gene>
<protein>
    <submittedName>
        <fullName evidence="1">Uncharacterized protein</fullName>
    </submittedName>
</protein>
<comment type="caution">
    <text evidence="1">The sequence shown here is derived from an EMBL/GenBank/DDBJ whole genome shotgun (WGS) entry which is preliminary data.</text>
</comment>
<proteinExistence type="predicted"/>
<name>A0A2I0JJX9_PUNGR</name>
<accession>A0A2I0JJX9</accession>
<sequence length="168" mass="18895">MIVVVVQRKETRVDLYSPAKIKQNRACPGTNPTRASLGSDITTVAPDGILMQGRWLPTPKRLPEVAVVIVCFQSYRVDPYSLAKITENRIRPRNRPDWAVFESDFTTVAPNGILRQGQRLQTPNRPPEVAAVFVLQKDSPIDLICKKNRKSGKKFDPTRQSGCFFMLG</sequence>
<organism evidence="1 2">
    <name type="scientific">Punica granatum</name>
    <name type="common">Pomegranate</name>
    <dbReference type="NCBI Taxonomy" id="22663"/>
    <lineage>
        <taxon>Eukaryota</taxon>
        <taxon>Viridiplantae</taxon>
        <taxon>Streptophyta</taxon>
        <taxon>Embryophyta</taxon>
        <taxon>Tracheophyta</taxon>
        <taxon>Spermatophyta</taxon>
        <taxon>Magnoliopsida</taxon>
        <taxon>eudicotyledons</taxon>
        <taxon>Gunneridae</taxon>
        <taxon>Pentapetalae</taxon>
        <taxon>rosids</taxon>
        <taxon>malvids</taxon>
        <taxon>Myrtales</taxon>
        <taxon>Lythraceae</taxon>
        <taxon>Punica</taxon>
    </lineage>
</organism>
<dbReference type="Proteomes" id="UP000233551">
    <property type="component" value="Unassembled WGS sequence"/>
</dbReference>